<evidence type="ECO:0000313" key="1">
    <source>
        <dbReference type="EMBL" id="CAF9936412.1"/>
    </source>
</evidence>
<accession>A0A8H3IQB5</accession>
<gene>
    <name evidence="1" type="ORF">ALECFALPRED_006844</name>
</gene>
<evidence type="ECO:0008006" key="3">
    <source>
        <dbReference type="Google" id="ProtNLM"/>
    </source>
</evidence>
<reference evidence="1" key="1">
    <citation type="submission" date="2021-03" db="EMBL/GenBank/DDBJ databases">
        <authorList>
            <person name="Tagirdzhanova G."/>
        </authorList>
    </citation>
    <scope>NUCLEOTIDE SEQUENCE</scope>
</reference>
<keyword evidence="2" id="KW-1185">Reference proteome</keyword>
<proteinExistence type="predicted"/>
<name>A0A8H3IQB5_9LECA</name>
<evidence type="ECO:0000313" key="2">
    <source>
        <dbReference type="Proteomes" id="UP000664203"/>
    </source>
</evidence>
<sequence length="198" mass="21948">MEDNPPSTAISSNGPHSAFTRSLEGFRRRLSAEDIENFQLTTFESLQLAIQKIQKEQAQRRSLRNLNKVRPFIGFLQQYARVIEQFVSAKPDFLAFIWVSANTLHSFSHMPSADVSMRGPSNFVFKCGLSPLVLSIKATDDQQIASQLTEAFDALLDAYARIGEALPISSAIDGLLASQGHGYVQQILADLRGHLDLP</sequence>
<organism evidence="1 2">
    <name type="scientific">Alectoria fallacina</name>
    <dbReference type="NCBI Taxonomy" id="1903189"/>
    <lineage>
        <taxon>Eukaryota</taxon>
        <taxon>Fungi</taxon>
        <taxon>Dikarya</taxon>
        <taxon>Ascomycota</taxon>
        <taxon>Pezizomycotina</taxon>
        <taxon>Lecanoromycetes</taxon>
        <taxon>OSLEUM clade</taxon>
        <taxon>Lecanoromycetidae</taxon>
        <taxon>Lecanorales</taxon>
        <taxon>Lecanorineae</taxon>
        <taxon>Parmeliaceae</taxon>
        <taxon>Alectoria</taxon>
    </lineage>
</organism>
<protein>
    <recommendedName>
        <fullName evidence="3">Fungal STAND N-terminal Goodbye domain-containing protein</fullName>
    </recommendedName>
</protein>
<dbReference type="Proteomes" id="UP000664203">
    <property type="component" value="Unassembled WGS sequence"/>
</dbReference>
<comment type="caution">
    <text evidence="1">The sequence shown here is derived from an EMBL/GenBank/DDBJ whole genome shotgun (WGS) entry which is preliminary data.</text>
</comment>
<dbReference type="EMBL" id="CAJPDR010000441">
    <property type="protein sequence ID" value="CAF9936412.1"/>
    <property type="molecule type" value="Genomic_DNA"/>
</dbReference>
<dbReference type="AlphaFoldDB" id="A0A8H3IQB5"/>
<dbReference type="OrthoDB" id="21416at2759"/>